<dbReference type="PANTHER" id="PTHR30055">
    <property type="entry name" value="HTH-TYPE TRANSCRIPTIONAL REGULATOR RUTR"/>
    <property type="match status" value="1"/>
</dbReference>
<dbReference type="AlphaFoldDB" id="A0A343VR71"/>
<dbReference type="InterPro" id="IPR001647">
    <property type="entry name" value="HTH_TetR"/>
</dbReference>
<feature type="domain" description="HTH tetR-type" evidence="5">
    <location>
        <begin position="15"/>
        <end position="75"/>
    </location>
</feature>
<keyword evidence="2 4" id="KW-0238">DNA-binding</keyword>
<keyword evidence="1" id="KW-0805">Transcription regulation</keyword>
<dbReference type="Pfam" id="PF00440">
    <property type="entry name" value="TetR_N"/>
    <property type="match status" value="1"/>
</dbReference>
<dbReference type="PROSITE" id="PS50977">
    <property type="entry name" value="HTH_TETR_2"/>
    <property type="match status" value="1"/>
</dbReference>
<dbReference type="EMBL" id="MF600313">
    <property type="protein sequence ID" value="AVN58395.1"/>
    <property type="molecule type" value="Genomic_DNA"/>
</dbReference>
<feature type="DNA-binding region" description="H-T-H motif" evidence="4">
    <location>
        <begin position="38"/>
        <end position="57"/>
    </location>
</feature>
<evidence type="ECO:0000256" key="4">
    <source>
        <dbReference type="PROSITE-ProRule" id="PRU00335"/>
    </source>
</evidence>
<evidence type="ECO:0000256" key="1">
    <source>
        <dbReference type="ARBA" id="ARBA00023015"/>
    </source>
</evidence>
<gene>
    <name evidence="6" type="primary">kstR2</name>
    <name evidence="6" type="ORF">B5P44_p00100</name>
</gene>
<accession>A0A343VR71</accession>
<dbReference type="InterPro" id="IPR050109">
    <property type="entry name" value="HTH-type_TetR-like_transc_reg"/>
</dbReference>
<keyword evidence="6" id="KW-0614">Plasmid</keyword>
<dbReference type="Gene3D" id="1.10.357.10">
    <property type="entry name" value="Tetracycline Repressor, domain 2"/>
    <property type="match status" value="1"/>
</dbReference>
<dbReference type="RefSeq" id="WP_162465045.1">
    <property type="nucleotide sequence ID" value="NZ_MF600313.1"/>
</dbReference>
<sequence length="213" mass="23576">MRTVIYEEPSAHVEPSNLDKILAAATVMFADHGTEGTTFRGVGDAAGVSIGGVQHHFKTKKDLLDATNQHVLKQISAILEVPDTHDLDMLTEAGNKLVNIFVEQPHLMNFISRSLVERGQVGRVMFKWFYELADAQGDWFAERGMLPEGIDRVWAALNPVILRVGAFILSDHIDELLPAPFKTPEQIHRWEASISSLIRNGQLNESAPSAPAE</sequence>
<dbReference type="GO" id="GO:0003700">
    <property type="term" value="F:DNA-binding transcription factor activity"/>
    <property type="evidence" value="ECO:0007669"/>
    <property type="project" value="TreeGrafter"/>
</dbReference>
<organism evidence="6">
    <name type="scientific">Mycolicibacterium sp. CBMA 213</name>
    <dbReference type="NCBI Taxonomy" id="1968788"/>
    <lineage>
        <taxon>Bacteria</taxon>
        <taxon>Bacillati</taxon>
        <taxon>Actinomycetota</taxon>
        <taxon>Actinomycetes</taxon>
        <taxon>Mycobacteriales</taxon>
        <taxon>Mycobacteriaceae</taxon>
        <taxon>Mycolicibacterium</taxon>
    </lineage>
</organism>
<evidence type="ECO:0000313" key="6">
    <source>
        <dbReference type="EMBL" id="AVN58395.1"/>
    </source>
</evidence>
<evidence type="ECO:0000256" key="3">
    <source>
        <dbReference type="ARBA" id="ARBA00023163"/>
    </source>
</evidence>
<name>A0A343VR71_9MYCO</name>
<keyword evidence="3" id="KW-0804">Transcription</keyword>
<dbReference type="GO" id="GO:0000976">
    <property type="term" value="F:transcription cis-regulatory region binding"/>
    <property type="evidence" value="ECO:0007669"/>
    <property type="project" value="TreeGrafter"/>
</dbReference>
<geneLocation type="plasmid" evidence="6">
    <name>pCBMA213_1</name>
</geneLocation>
<evidence type="ECO:0000259" key="5">
    <source>
        <dbReference type="PROSITE" id="PS50977"/>
    </source>
</evidence>
<reference evidence="6" key="1">
    <citation type="journal article" date="2018" name="Front. Microbiol.">
        <title>Beyond the Limits: tRNA Array Units in Mycobacterium Genomes.</title>
        <authorList>
            <person name="Morgado S.M."/>
            <person name="Vicente A.C."/>
        </authorList>
    </citation>
    <scope>NUCLEOTIDE SEQUENCE</scope>
    <source>
        <strain evidence="6">CBMA 213</strain>
        <plasmid evidence="6">pCBMA213_1</plasmid>
    </source>
</reference>
<dbReference type="InterPro" id="IPR009057">
    <property type="entry name" value="Homeodomain-like_sf"/>
</dbReference>
<dbReference type="PRINTS" id="PR00455">
    <property type="entry name" value="HTHTETR"/>
</dbReference>
<proteinExistence type="predicted"/>
<dbReference type="SUPFAM" id="SSF46689">
    <property type="entry name" value="Homeodomain-like"/>
    <property type="match status" value="1"/>
</dbReference>
<dbReference type="PANTHER" id="PTHR30055:SF234">
    <property type="entry name" value="HTH-TYPE TRANSCRIPTIONAL REGULATOR BETI"/>
    <property type="match status" value="1"/>
</dbReference>
<protein>
    <submittedName>
        <fullName evidence="6">HTH-type transcriptional repressor KstR2</fullName>
    </submittedName>
</protein>
<evidence type="ECO:0000256" key="2">
    <source>
        <dbReference type="ARBA" id="ARBA00023125"/>
    </source>
</evidence>